<keyword evidence="8" id="KW-0406">Ion transport</keyword>
<feature type="transmembrane region" description="Helical" evidence="10">
    <location>
        <begin position="283"/>
        <end position="313"/>
    </location>
</feature>
<dbReference type="Pfam" id="PF02705">
    <property type="entry name" value="K_trans"/>
    <property type="match status" value="1"/>
</dbReference>
<dbReference type="Pfam" id="PF22776">
    <property type="entry name" value="K_trans_C"/>
    <property type="match status" value="1"/>
</dbReference>
<feature type="transmembrane region" description="Helical" evidence="10">
    <location>
        <begin position="211"/>
        <end position="231"/>
    </location>
</feature>
<feature type="transmembrane region" description="Helical" evidence="10">
    <location>
        <begin position="12"/>
        <end position="35"/>
    </location>
</feature>
<evidence type="ECO:0000259" key="11">
    <source>
        <dbReference type="Pfam" id="PF02705"/>
    </source>
</evidence>
<reference evidence="13 14" key="1">
    <citation type="submission" date="2018-01" db="EMBL/GenBank/DDBJ databases">
        <title>Metagenomic assembled genomes from two thermal pools in the Uzon Caldera, Kamchatka, Russia.</title>
        <authorList>
            <person name="Wilkins L."/>
            <person name="Ettinger C."/>
        </authorList>
    </citation>
    <scope>NUCLEOTIDE SEQUENCE [LARGE SCALE GENOMIC DNA]</scope>
    <source>
        <strain evidence="13">ZAV-08</strain>
    </source>
</reference>
<gene>
    <name evidence="13" type="ORF">C0190_04320</name>
</gene>
<feature type="domain" description="K+ potassium transporter C-terminal" evidence="12">
    <location>
        <begin position="470"/>
        <end position="603"/>
    </location>
</feature>
<feature type="transmembrane region" description="Helical" evidence="10">
    <location>
        <begin position="127"/>
        <end position="151"/>
    </location>
</feature>
<keyword evidence="3" id="KW-0633">Potassium transport</keyword>
<dbReference type="PANTHER" id="PTHR30540:SF83">
    <property type="entry name" value="K+ POTASSIUM TRANSPORTER"/>
    <property type="match status" value="1"/>
</dbReference>
<comment type="caution">
    <text evidence="13">The sequence shown here is derived from an EMBL/GenBank/DDBJ whole genome shotgun (WGS) entry which is preliminary data.</text>
</comment>
<feature type="transmembrane region" description="Helical" evidence="10">
    <location>
        <begin position="243"/>
        <end position="263"/>
    </location>
</feature>
<evidence type="ECO:0000256" key="2">
    <source>
        <dbReference type="ARBA" id="ARBA00022448"/>
    </source>
</evidence>
<dbReference type="AlphaFoldDB" id="A0A2N7PN97"/>
<keyword evidence="2" id="KW-0813">Transport</keyword>
<evidence type="ECO:0000259" key="12">
    <source>
        <dbReference type="Pfam" id="PF22776"/>
    </source>
</evidence>
<dbReference type="GO" id="GO:0015293">
    <property type="term" value="F:symporter activity"/>
    <property type="evidence" value="ECO:0007669"/>
    <property type="project" value="UniProtKB-KW"/>
</dbReference>
<dbReference type="PANTHER" id="PTHR30540">
    <property type="entry name" value="OSMOTIC STRESS POTASSIUM TRANSPORTER"/>
    <property type="match status" value="1"/>
</dbReference>
<feature type="transmembrane region" description="Helical" evidence="10">
    <location>
        <begin position="163"/>
        <end position="185"/>
    </location>
</feature>
<keyword evidence="9 10" id="KW-0472">Membrane</keyword>
<evidence type="ECO:0000256" key="8">
    <source>
        <dbReference type="ARBA" id="ARBA00023065"/>
    </source>
</evidence>
<feature type="domain" description="K+ potassium transporter integral membrane" evidence="11">
    <location>
        <begin position="8"/>
        <end position="456"/>
    </location>
</feature>
<dbReference type="InterPro" id="IPR053952">
    <property type="entry name" value="K_trans_C"/>
</dbReference>
<evidence type="ECO:0000256" key="10">
    <source>
        <dbReference type="SAM" id="Phobius"/>
    </source>
</evidence>
<feature type="transmembrane region" description="Helical" evidence="10">
    <location>
        <begin position="391"/>
        <end position="410"/>
    </location>
</feature>
<evidence type="ECO:0000256" key="5">
    <source>
        <dbReference type="ARBA" id="ARBA00022847"/>
    </source>
</evidence>
<accession>A0A2N7PN97</accession>
<protein>
    <submittedName>
        <fullName evidence="13">Potassium transporter Kup</fullName>
    </submittedName>
</protein>
<dbReference type="GO" id="GO:0016020">
    <property type="term" value="C:membrane"/>
    <property type="evidence" value="ECO:0007669"/>
    <property type="project" value="UniProtKB-SubCell"/>
</dbReference>
<evidence type="ECO:0000313" key="13">
    <source>
        <dbReference type="EMBL" id="PMP66947.1"/>
    </source>
</evidence>
<keyword evidence="7 10" id="KW-1133">Transmembrane helix</keyword>
<dbReference type="GO" id="GO:0015079">
    <property type="term" value="F:potassium ion transmembrane transporter activity"/>
    <property type="evidence" value="ECO:0007669"/>
    <property type="project" value="InterPro"/>
</dbReference>
<feature type="transmembrane region" description="Helical" evidence="10">
    <location>
        <begin position="416"/>
        <end position="435"/>
    </location>
</feature>
<organism evidence="13 14">
    <name type="scientific">Thermodesulfobacterium geofontis</name>
    <dbReference type="NCBI Taxonomy" id="1295609"/>
    <lineage>
        <taxon>Bacteria</taxon>
        <taxon>Pseudomonadati</taxon>
        <taxon>Thermodesulfobacteriota</taxon>
        <taxon>Thermodesulfobacteria</taxon>
        <taxon>Thermodesulfobacteriales</taxon>
        <taxon>Thermodesulfobacteriaceae</taxon>
        <taxon>Thermodesulfobacterium</taxon>
    </lineage>
</organism>
<comment type="subcellular location">
    <subcellularLocation>
        <location evidence="1">Membrane</location>
        <topology evidence="1">Multi-pass membrane protein</topology>
    </subcellularLocation>
</comment>
<dbReference type="Proteomes" id="UP000235460">
    <property type="component" value="Unassembled WGS sequence"/>
</dbReference>
<feature type="transmembrane region" description="Helical" evidence="10">
    <location>
        <begin position="41"/>
        <end position="63"/>
    </location>
</feature>
<proteinExistence type="predicted"/>
<sequence length="603" mass="68532">MQKNLKNVIKALGIVFGDIGTSPIYTISTIFLFLSVSKENVFGILSLIFWTLILLPTIQYSFLAMKLSLRGEGGILILSEIFKNLVKDKRWKLIATYLGFVGISFLMGDGVITPAISILSAVEGLSLITYIPSITPSTIVYISIIIAIMLFSFQPRGTEKVSITFGPIMLLWFISLSVLGLIYILKVPEVIKAINPWYGIKFLIDHGWKGYLILGIVILCATGAEAMYADIGHLGVKPIKDAWKIVFLAVTINYFGQGAYLILHPKTRYVLFEMCKNFSPPLYLPFLILALLATIIASQAVISAMFSLVYQCILSRYLPVLKVKYTSTELSTQIYIGTVNWFLLLAVCYIMYFFKSSERLAAAYGLAVTGVMVLTGFFLVLIFYFKNLWKFFFLSCLTALISFAYFVSTSHKILEGGYISLIIASIPFLLILLYVKGQERLYKALRPYFLPREEFINKFTKVYTSYPKIPGTALFFIRDLDHIPPYVIETIFFHGILYEENIFISFIRKNEPFGITTGFLEEICPGIKVLEIAYGYMERLNVEDILRENGIEEKVIFYGLEDIEAKNIIWKLYAFIKQISSHYVKFLELPSHKLHGVLTRIEI</sequence>
<feature type="transmembrane region" description="Helical" evidence="10">
    <location>
        <begin position="97"/>
        <end position="121"/>
    </location>
</feature>
<dbReference type="EMBL" id="PNIK01000062">
    <property type="protein sequence ID" value="PMP66947.1"/>
    <property type="molecule type" value="Genomic_DNA"/>
</dbReference>
<evidence type="ECO:0000256" key="7">
    <source>
        <dbReference type="ARBA" id="ARBA00022989"/>
    </source>
</evidence>
<evidence type="ECO:0000256" key="1">
    <source>
        <dbReference type="ARBA" id="ARBA00004141"/>
    </source>
</evidence>
<dbReference type="InterPro" id="IPR053951">
    <property type="entry name" value="K_trans_N"/>
</dbReference>
<dbReference type="InterPro" id="IPR003855">
    <property type="entry name" value="K+_transporter"/>
</dbReference>
<evidence type="ECO:0000256" key="9">
    <source>
        <dbReference type="ARBA" id="ARBA00023136"/>
    </source>
</evidence>
<keyword evidence="6" id="KW-0630">Potassium</keyword>
<feature type="transmembrane region" description="Helical" evidence="10">
    <location>
        <begin position="360"/>
        <end position="384"/>
    </location>
</feature>
<evidence type="ECO:0000313" key="14">
    <source>
        <dbReference type="Proteomes" id="UP000235460"/>
    </source>
</evidence>
<name>A0A2N7PN97_9BACT</name>
<evidence type="ECO:0000256" key="6">
    <source>
        <dbReference type="ARBA" id="ARBA00022958"/>
    </source>
</evidence>
<evidence type="ECO:0000256" key="3">
    <source>
        <dbReference type="ARBA" id="ARBA00022538"/>
    </source>
</evidence>
<keyword evidence="5" id="KW-0769">Symport</keyword>
<keyword evidence="4 10" id="KW-0812">Transmembrane</keyword>
<feature type="transmembrane region" description="Helical" evidence="10">
    <location>
        <begin position="334"/>
        <end position="354"/>
    </location>
</feature>
<evidence type="ECO:0000256" key="4">
    <source>
        <dbReference type="ARBA" id="ARBA00022692"/>
    </source>
</evidence>